<dbReference type="Pfam" id="PF23598">
    <property type="entry name" value="LRR_14"/>
    <property type="match status" value="1"/>
</dbReference>
<dbReference type="InterPro" id="IPR036388">
    <property type="entry name" value="WH-like_DNA-bd_sf"/>
</dbReference>
<comment type="subcellular location">
    <subcellularLocation>
        <location evidence="2">Cytoplasm</location>
    </subcellularLocation>
</comment>
<dbReference type="AlphaFoldDB" id="A0A022Q844"/>
<comment type="function">
    <text evidence="1">Confers resistance to late blight (Phytophthora infestans) races carrying the avirulence gene Avr1. Resistance proteins guard the plant against pathogens that contain an appropriate avirulence protein via an indirect interaction with this avirulence protein. That triggers a defense system including the hypersensitive response, which restricts the pathogen growth.</text>
</comment>
<evidence type="ECO:0000313" key="14">
    <source>
        <dbReference type="EMBL" id="EYU24151.1"/>
    </source>
</evidence>
<dbReference type="Pfam" id="PF00931">
    <property type="entry name" value="NB-ARC"/>
    <property type="match status" value="1"/>
</dbReference>
<dbReference type="PRINTS" id="PR00364">
    <property type="entry name" value="DISEASERSIST"/>
</dbReference>
<dbReference type="InterPro" id="IPR027417">
    <property type="entry name" value="P-loop_NTPase"/>
</dbReference>
<dbReference type="SUPFAM" id="SSF52540">
    <property type="entry name" value="P-loop containing nucleoside triphosphate hydrolases"/>
    <property type="match status" value="1"/>
</dbReference>
<name>A0A022Q844_ERYGU</name>
<dbReference type="FunFam" id="3.40.50.300:FF:001091">
    <property type="entry name" value="Probable disease resistance protein At1g61300"/>
    <property type="match status" value="1"/>
</dbReference>
<dbReference type="Gene3D" id="3.80.10.10">
    <property type="entry name" value="Ribonuclease Inhibitor"/>
    <property type="match status" value="1"/>
</dbReference>
<keyword evidence="15" id="KW-1185">Reference proteome</keyword>
<evidence type="ECO:0000259" key="11">
    <source>
        <dbReference type="Pfam" id="PF00931"/>
    </source>
</evidence>
<dbReference type="GO" id="GO:0043531">
    <property type="term" value="F:ADP binding"/>
    <property type="evidence" value="ECO:0007669"/>
    <property type="project" value="InterPro"/>
</dbReference>
<sequence>MAVAYAALVSLTHTLDQILLHPPPTLDIIFDTDQIQSLRDKAEYILVDFFENYTSSGGNKEMEDLETMIGVAAYEAEYIVEFNVMNQILGRSSADREESSDLLYEGVKISIREFLFIEKKLVKFKKDMQRPNNYYLTTTKASSSSSSRPLLPAGGKNNMVGFNNHMDEIMGALSTNESNLRIISIVGMGGIGKTTLASNVFNNPFVEHFQLRAWFTVSQEYTDKKILLGLLHQINNTYINAHEIDDDDDDYAIGDRLHKTLFGRKYLIVMDDMWDIKACDMVKRFLPDNNNGSRILVTTRLMKLAVDIGSCSPYQLNLLDISQSWDLLREKIFAEECCPDELEGTGKSIAKKCNGLPLALVVIAGVLAKSKTEEHWVSIEKDVTSAVNNQDDESCMKILLLSYNNLPIHLKPCFLYFAVFPEDHIINAERLVRLWVAEGFVRQCGHKSLEEIGEEYLEDLIDRNLILVDLRSIMGEVIDCNIHDVLSNLCRKEAQKENFILSFARKLYNPDILTFMKITPRLSINGGKWKGTKHKPYTSQIPTRSLLCFSKGASTDYTARRFPLLRVLDVVDIYPKDEILQLINSRYVSCMCPTMSMSSSISRLWSLQTLVVDGELILPGEIWQMPQLRHVEGDSIILPDPPPPDDVHKIILLENLQTLSTVVDFECTEAVINRIANVKKLEIVCGTIGSNCLRNLGLLHKLEQLNLELITGTSCCGEIVFPSSLKVLVLSECKIPWEDMSVVGSLPKLEDLELQKNAAVGQKWIPKEGEFPRLKFLWIHKCELEIWEADNTHFPCLEQLHLGYLNLKEIPLDFDEILPLRAINLDHNSSNDLWASANEISERRENLGYDALYVQKFTFGELKIWVKR</sequence>
<dbReference type="EMBL" id="KI632139">
    <property type="protein sequence ID" value="EYU24151.1"/>
    <property type="molecule type" value="Genomic_DNA"/>
</dbReference>
<comment type="similarity">
    <text evidence="3">Belongs to the disease resistance NB-LRR family.</text>
</comment>
<dbReference type="InterPro" id="IPR055414">
    <property type="entry name" value="LRR_R13L4/SHOC2-like"/>
</dbReference>
<dbReference type="Gene3D" id="3.40.50.300">
    <property type="entry name" value="P-loop containing nucleotide triphosphate hydrolases"/>
    <property type="match status" value="1"/>
</dbReference>
<dbReference type="GO" id="GO:0051607">
    <property type="term" value="P:defense response to virus"/>
    <property type="evidence" value="ECO:0007669"/>
    <property type="project" value="UniProtKB-ARBA"/>
</dbReference>
<evidence type="ECO:0000256" key="10">
    <source>
        <dbReference type="ARBA" id="ARBA00022840"/>
    </source>
</evidence>
<evidence type="ECO:0000256" key="7">
    <source>
        <dbReference type="ARBA" id="ARBA00022737"/>
    </source>
</evidence>
<dbReference type="Gene3D" id="1.10.8.430">
    <property type="entry name" value="Helical domain of apoptotic protease-activating factors"/>
    <property type="match status" value="1"/>
</dbReference>
<feature type="domain" description="NB-ARC" evidence="11">
    <location>
        <begin position="163"/>
        <end position="336"/>
    </location>
</feature>
<feature type="domain" description="Disease resistance R13L4/SHOC-2-like LRR" evidence="13">
    <location>
        <begin position="544"/>
        <end position="803"/>
    </location>
</feature>
<dbReference type="GO" id="GO:0005737">
    <property type="term" value="C:cytoplasm"/>
    <property type="evidence" value="ECO:0007669"/>
    <property type="project" value="UniProtKB-SubCell"/>
</dbReference>
<evidence type="ECO:0000256" key="1">
    <source>
        <dbReference type="ARBA" id="ARBA00002074"/>
    </source>
</evidence>
<organism evidence="14 15">
    <name type="scientific">Erythranthe guttata</name>
    <name type="common">Yellow monkey flower</name>
    <name type="synonym">Mimulus guttatus</name>
    <dbReference type="NCBI Taxonomy" id="4155"/>
    <lineage>
        <taxon>Eukaryota</taxon>
        <taxon>Viridiplantae</taxon>
        <taxon>Streptophyta</taxon>
        <taxon>Embryophyta</taxon>
        <taxon>Tracheophyta</taxon>
        <taxon>Spermatophyta</taxon>
        <taxon>Magnoliopsida</taxon>
        <taxon>eudicotyledons</taxon>
        <taxon>Gunneridae</taxon>
        <taxon>Pentapetalae</taxon>
        <taxon>asterids</taxon>
        <taxon>lamiids</taxon>
        <taxon>Lamiales</taxon>
        <taxon>Phrymaceae</taxon>
        <taxon>Erythranthe</taxon>
    </lineage>
</organism>
<keyword evidence="9" id="KW-0611">Plant defense</keyword>
<dbReference type="PANTHER" id="PTHR23155:SF1152">
    <property type="entry name" value="AAA+ ATPASE DOMAIN-CONTAINING PROTEIN"/>
    <property type="match status" value="1"/>
</dbReference>
<evidence type="ECO:0000256" key="2">
    <source>
        <dbReference type="ARBA" id="ARBA00004496"/>
    </source>
</evidence>
<dbReference type="GO" id="GO:0005524">
    <property type="term" value="F:ATP binding"/>
    <property type="evidence" value="ECO:0007669"/>
    <property type="project" value="UniProtKB-KW"/>
</dbReference>
<keyword evidence="10" id="KW-0067">ATP-binding</keyword>
<dbReference type="Gene3D" id="1.10.10.10">
    <property type="entry name" value="Winged helix-like DNA-binding domain superfamily/Winged helix DNA-binding domain"/>
    <property type="match status" value="1"/>
</dbReference>
<dbReference type="InterPro" id="IPR044974">
    <property type="entry name" value="Disease_R_plants"/>
</dbReference>
<dbReference type="InterPro" id="IPR032675">
    <property type="entry name" value="LRR_dom_sf"/>
</dbReference>
<keyword evidence="7" id="KW-0677">Repeat</keyword>
<evidence type="ECO:0000256" key="8">
    <source>
        <dbReference type="ARBA" id="ARBA00022741"/>
    </source>
</evidence>
<dbReference type="PANTHER" id="PTHR23155">
    <property type="entry name" value="DISEASE RESISTANCE PROTEIN RP"/>
    <property type="match status" value="1"/>
</dbReference>
<feature type="non-terminal residue" evidence="14">
    <location>
        <position position="868"/>
    </location>
</feature>
<protein>
    <submittedName>
        <fullName evidence="14">Uncharacterized protein</fullName>
    </submittedName>
</protein>
<evidence type="ECO:0000256" key="6">
    <source>
        <dbReference type="ARBA" id="ARBA00022667"/>
    </source>
</evidence>
<keyword evidence="6" id="KW-0381">Hypersensitive response</keyword>
<dbReference type="FunFam" id="1.10.10.10:FF:000322">
    <property type="entry name" value="Probable disease resistance protein At1g63360"/>
    <property type="match status" value="1"/>
</dbReference>
<keyword evidence="8" id="KW-0547">Nucleotide-binding</keyword>
<keyword evidence="4" id="KW-0963">Cytoplasm</keyword>
<dbReference type="Gene3D" id="1.20.5.4130">
    <property type="match status" value="1"/>
</dbReference>
<proteinExistence type="inferred from homology"/>
<evidence type="ECO:0000256" key="3">
    <source>
        <dbReference type="ARBA" id="ARBA00008894"/>
    </source>
</evidence>
<reference evidence="14 15" key="1">
    <citation type="journal article" date="2013" name="Proc. Natl. Acad. Sci. U.S.A.">
        <title>Fine-scale variation in meiotic recombination in Mimulus inferred from population shotgun sequencing.</title>
        <authorList>
            <person name="Hellsten U."/>
            <person name="Wright K.M."/>
            <person name="Jenkins J."/>
            <person name="Shu S."/>
            <person name="Yuan Y."/>
            <person name="Wessler S.R."/>
            <person name="Schmutz J."/>
            <person name="Willis J.H."/>
            <person name="Rokhsar D.S."/>
        </authorList>
    </citation>
    <scope>NUCLEOTIDE SEQUENCE [LARGE SCALE GENOMIC DNA]</scope>
    <source>
        <strain evidence="15">cv. DUN x IM62</strain>
    </source>
</reference>
<dbReference type="eggNOG" id="KOG4658">
    <property type="taxonomic scope" value="Eukaryota"/>
</dbReference>
<dbReference type="Proteomes" id="UP000030748">
    <property type="component" value="Unassembled WGS sequence"/>
</dbReference>
<evidence type="ECO:0000256" key="4">
    <source>
        <dbReference type="ARBA" id="ARBA00022490"/>
    </source>
</evidence>
<accession>A0A022Q844</accession>
<evidence type="ECO:0000313" key="15">
    <source>
        <dbReference type="Proteomes" id="UP000030748"/>
    </source>
</evidence>
<gene>
    <name evidence="14" type="ORF">MIMGU_mgv1a019744mg</name>
</gene>
<evidence type="ECO:0000256" key="5">
    <source>
        <dbReference type="ARBA" id="ARBA00022614"/>
    </source>
</evidence>
<dbReference type="InterPro" id="IPR042197">
    <property type="entry name" value="Apaf_helical"/>
</dbReference>
<keyword evidence="5" id="KW-0433">Leucine-rich repeat</keyword>
<dbReference type="InterPro" id="IPR002182">
    <property type="entry name" value="NB-ARC"/>
</dbReference>
<evidence type="ECO:0000259" key="12">
    <source>
        <dbReference type="Pfam" id="PF23559"/>
    </source>
</evidence>
<dbReference type="Pfam" id="PF23559">
    <property type="entry name" value="WHD_DRP"/>
    <property type="match status" value="1"/>
</dbReference>
<dbReference type="SUPFAM" id="SSF52058">
    <property type="entry name" value="L domain-like"/>
    <property type="match status" value="1"/>
</dbReference>
<evidence type="ECO:0000259" key="13">
    <source>
        <dbReference type="Pfam" id="PF23598"/>
    </source>
</evidence>
<feature type="domain" description="Disease resistance protein winged helix" evidence="12">
    <location>
        <begin position="419"/>
        <end position="489"/>
    </location>
</feature>
<dbReference type="InterPro" id="IPR058922">
    <property type="entry name" value="WHD_DRP"/>
</dbReference>
<dbReference type="GO" id="GO:0009626">
    <property type="term" value="P:plant-type hypersensitive response"/>
    <property type="evidence" value="ECO:0007669"/>
    <property type="project" value="UniProtKB-KW"/>
</dbReference>
<evidence type="ECO:0000256" key="9">
    <source>
        <dbReference type="ARBA" id="ARBA00022821"/>
    </source>
</evidence>